<dbReference type="SUPFAM" id="SSF64005">
    <property type="entry name" value="Undecaprenyl diphosphate synthase"/>
    <property type="match status" value="1"/>
</dbReference>
<comment type="similarity">
    <text evidence="2">Belongs to the UPP synthase family.</text>
</comment>
<dbReference type="AlphaFoldDB" id="A0A8J8B4G9"/>
<dbReference type="EC" id="2.5.1.89" evidence="2"/>
<evidence type="ECO:0000313" key="3">
    <source>
        <dbReference type="EMBL" id="MBR1368019.1"/>
    </source>
</evidence>
<protein>
    <recommendedName>
        <fullName evidence="2">Tritrans,polycis-undecaprenyl-diphosphate synthase (geranylgeranyl-diphosphate specific)</fullName>
        <ecNumber evidence="2">2.5.1.89</ecNumber>
    </recommendedName>
    <alternativeName>
        <fullName evidence="2">Undecaprenyl diphosphate synthase</fullName>
        <shortName evidence="2">UDS</shortName>
    </alternativeName>
    <alternativeName>
        <fullName evidence="2">Undecaprenyl pyrophosphate synthase</fullName>
        <shortName evidence="2">UPP synthase</shortName>
    </alternativeName>
</protein>
<dbReference type="PROSITE" id="PS01066">
    <property type="entry name" value="UPP_SYNTHASE"/>
    <property type="match status" value="1"/>
</dbReference>
<feature type="binding site" evidence="2">
    <location>
        <position position="82"/>
    </location>
    <ligand>
        <name>substrate</name>
    </ligand>
</feature>
<comment type="catalytic activity">
    <reaction evidence="2">
        <text>geranylgeranyl diphosphate + 7 isopentenyl diphosphate = tri-trans,hepta-cis-undecaprenyl diphosphate + 7 diphosphate</text>
        <dbReference type="Rhea" id="RHEA:27622"/>
        <dbReference type="ChEBI" id="CHEBI:33019"/>
        <dbReference type="ChEBI" id="CHEBI:57533"/>
        <dbReference type="ChEBI" id="CHEBI:60388"/>
        <dbReference type="ChEBI" id="CHEBI:128769"/>
        <dbReference type="EC" id="2.5.1.89"/>
    </reaction>
</comment>
<dbReference type="PANTHER" id="PTHR10291">
    <property type="entry name" value="DEHYDRODOLICHYL DIPHOSPHATE SYNTHASE FAMILY MEMBER"/>
    <property type="match status" value="1"/>
</dbReference>
<keyword evidence="2" id="KW-0460">Magnesium</keyword>
<dbReference type="InterPro" id="IPR001441">
    <property type="entry name" value="UPP_synth-like"/>
</dbReference>
<name>A0A8J8B4G9_9EURY</name>
<organism evidence="3 4">
    <name type="scientific">Methanocalculus chunghsingensis</name>
    <dbReference type="NCBI Taxonomy" id="156457"/>
    <lineage>
        <taxon>Archaea</taxon>
        <taxon>Methanobacteriati</taxon>
        <taxon>Methanobacteriota</taxon>
        <taxon>Stenosarchaea group</taxon>
        <taxon>Methanomicrobia</taxon>
        <taxon>Methanomicrobiales</taxon>
        <taxon>Methanocalculaceae</taxon>
        <taxon>Methanocalculus</taxon>
    </lineage>
</organism>
<dbReference type="Gene3D" id="3.40.1180.10">
    <property type="entry name" value="Decaprenyl diphosphate synthase-like"/>
    <property type="match status" value="1"/>
</dbReference>
<dbReference type="RefSeq" id="WP_211529619.1">
    <property type="nucleotide sequence ID" value="NZ_JWHL01000001.1"/>
</dbReference>
<feature type="binding site" evidence="2">
    <location>
        <begin position="76"/>
        <end position="78"/>
    </location>
    <ligand>
        <name>substrate</name>
    </ligand>
</feature>
<evidence type="ECO:0000313" key="4">
    <source>
        <dbReference type="Proteomes" id="UP000730161"/>
    </source>
</evidence>
<accession>A0A8J8B4G9</accession>
<feature type="active site" evidence="2">
    <location>
        <position position="31"/>
    </location>
</feature>
<feature type="active site" description="Proton acceptor" evidence="2">
    <location>
        <position position="79"/>
    </location>
</feature>
<dbReference type="PANTHER" id="PTHR10291:SF43">
    <property type="entry name" value="DEHYDRODOLICHYL DIPHOSPHATE SYNTHASE COMPLEX SUBUNIT DHDDS"/>
    <property type="match status" value="1"/>
</dbReference>
<comment type="function">
    <text evidence="2">Catalyzes the sequential condensation of isopentenyl diphosphate (IPP) with geranylgeranyl diphosphate (GGPP) to yield (2Z,6Z,10Z,14Z,18Z,22Z,26Z,30E,34E,38E)-undecaprenyl diphosphate (tritrans,heptacis-UPP). It is probably the precursor of glycosyl carrier lipids.</text>
</comment>
<proteinExistence type="inferred from homology"/>
<evidence type="ECO:0000256" key="1">
    <source>
        <dbReference type="ARBA" id="ARBA00022679"/>
    </source>
</evidence>
<keyword evidence="1 2" id="KW-0808">Transferase</keyword>
<keyword evidence="4" id="KW-1185">Reference proteome</keyword>
<feature type="binding site" evidence="2">
    <location>
        <position position="48"/>
    </location>
    <ligand>
        <name>substrate</name>
    </ligand>
</feature>
<evidence type="ECO:0000256" key="2">
    <source>
        <dbReference type="HAMAP-Rule" id="MF_01139"/>
    </source>
</evidence>
<comment type="subunit">
    <text evidence="2">Homodimer.</text>
</comment>
<dbReference type="GO" id="GO:0016094">
    <property type="term" value="P:polyprenol biosynthetic process"/>
    <property type="evidence" value="ECO:0007669"/>
    <property type="project" value="TreeGrafter"/>
</dbReference>
<dbReference type="GO" id="GO:0045547">
    <property type="term" value="F:ditrans,polycis-polyprenyl diphosphate synthase [(2E,6E)-farnesyl diphosphate specific] activity"/>
    <property type="evidence" value="ECO:0007669"/>
    <property type="project" value="TreeGrafter"/>
</dbReference>
<keyword evidence="2" id="KW-0479">Metal-binding</keyword>
<dbReference type="EMBL" id="JWHL01000001">
    <property type="protein sequence ID" value="MBR1368019.1"/>
    <property type="molecule type" value="Genomic_DNA"/>
</dbReference>
<feature type="binding site" evidence="2">
    <location>
        <begin position="208"/>
        <end position="210"/>
    </location>
    <ligand>
        <name>substrate</name>
    </ligand>
</feature>
<dbReference type="CDD" id="cd00475">
    <property type="entry name" value="Cis_IPPS"/>
    <property type="match status" value="1"/>
</dbReference>
<feature type="binding site" evidence="2">
    <location>
        <position position="202"/>
    </location>
    <ligand>
        <name>substrate</name>
    </ligand>
</feature>
<dbReference type="Proteomes" id="UP000730161">
    <property type="component" value="Unassembled WGS sequence"/>
</dbReference>
<comment type="caution">
    <text evidence="2">Lacks conserved residue(s) required for the propagation of feature annotation.</text>
</comment>
<dbReference type="OrthoDB" id="8293at2157"/>
<comment type="caution">
    <text evidence="3">The sequence shown here is derived from an EMBL/GenBank/DDBJ whole genome shotgun (WGS) entry which is preliminary data.</text>
</comment>
<dbReference type="InterPro" id="IPR018520">
    <property type="entry name" value="UPP_synth-like_CS"/>
</dbReference>
<gene>
    <name evidence="2" type="primary">uppS</name>
    <name evidence="3" type="ORF">RJ53_00330</name>
</gene>
<dbReference type="InterPro" id="IPR036424">
    <property type="entry name" value="UPP_synth-like_sf"/>
</dbReference>
<reference evidence="3" key="1">
    <citation type="submission" date="2014-12" db="EMBL/GenBank/DDBJ databases">
        <authorList>
            <person name="Huang H.-H."/>
            <person name="Chen S.-C."/>
            <person name="Lai M.-C."/>
        </authorList>
    </citation>
    <scope>NUCLEOTIDE SEQUENCE</scope>
    <source>
        <strain evidence="3">K1F9705b</strain>
    </source>
</reference>
<comment type="cofactor">
    <cofactor evidence="2">
        <name>Mg(2+)</name>
        <dbReference type="ChEBI" id="CHEBI:18420"/>
    </cofactor>
    <text evidence="2">Binds 2 magnesium ions per subunit.</text>
</comment>
<feature type="binding site" evidence="2">
    <location>
        <position position="31"/>
    </location>
    <ligand>
        <name>Mg(2+)</name>
        <dbReference type="ChEBI" id="CHEBI:18420"/>
    </ligand>
</feature>
<sequence>MSLRSLLEPVYYRILRNSLTHIPNHIAIIQDGNRRYAKELGLKNGYGHRQGANTTETMLDWAREFGIRHITLYAFSTENFKRSEEELAELFALFKDRFLKVLTDERVHKNKIRVRMVGDRSLLPDDLLTCIENAEEATKEYSNHFLNVAVAYGGRNEIVHAARRLVQRVKEGGLRPDEITPAMVEANLYGGLGLPPVDLIIRTGNDFRTSNFLPWLANGNESSVYFCAPYWPQFRKIDLLRAIRVFDQRRSSCSKSSCS</sequence>
<dbReference type="GO" id="GO:0000287">
    <property type="term" value="F:magnesium ion binding"/>
    <property type="evidence" value="ECO:0007669"/>
    <property type="project" value="UniProtKB-UniRule"/>
</dbReference>
<feature type="binding site" evidence="2">
    <location>
        <position position="80"/>
    </location>
    <ligand>
        <name>substrate</name>
    </ligand>
</feature>
<feature type="binding site" evidence="2">
    <location>
        <position position="221"/>
    </location>
    <ligand>
        <name>Mg(2+)</name>
        <dbReference type="ChEBI" id="CHEBI:18420"/>
    </ligand>
</feature>
<dbReference type="HAMAP" id="MF_01139">
    <property type="entry name" value="ISPT"/>
    <property type="match status" value="1"/>
</dbReference>
<dbReference type="Pfam" id="PF01255">
    <property type="entry name" value="Prenyltransf"/>
    <property type="match status" value="1"/>
</dbReference>
<feature type="binding site" evidence="2">
    <location>
        <begin position="32"/>
        <end position="35"/>
    </location>
    <ligand>
        <name>substrate</name>
    </ligand>
</feature>
<dbReference type="NCBIfam" id="TIGR00055">
    <property type="entry name" value="uppS"/>
    <property type="match status" value="1"/>
</dbReference>